<evidence type="ECO:0000313" key="1">
    <source>
        <dbReference type="EMBL" id="EHL32043.1"/>
    </source>
</evidence>
<sequence length="47" mass="5532">MVAKKQELKVVSSPATQSICWSKHKYISYYFLKEPLAIILYKIKDKL</sequence>
<protein>
    <submittedName>
        <fullName evidence="1">Uncharacterized protein</fullName>
    </submittedName>
</protein>
<dbReference type="AlphaFoldDB" id="G9EL30"/>
<gene>
    <name evidence="1" type="ORF">LDG_5928</name>
</gene>
<dbReference type="EMBL" id="JH413807">
    <property type="protein sequence ID" value="EHL32043.1"/>
    <property type="molecule type" value="Genomic_DNA"/>
</dbReference>
<accession>G9EL30</accession>
<evidence type="ECO:0000313" key="2">
    <source>
        <dbReference type="Proteomes" id="UP000002770"/>
    </source>
</evidence>
<dbReference type="InParanoid" id="G9EL30"/>
<dbReference type="eggNOG" id="COG1434">
    <property type="taxonomic scope" value="Bacteria"/>
</dbReference>
<name>G9EL30_9GAMM</name>
<reference evidence="1 2" key="1">
    <citation type="journal article" date="2011" name="BMC Genomics">
        <title>Insight into cross-talk between intra-amoebal pathogens.</title>
        <authorList>
            <person name="Gimenez G."/>
            <person name="Bertelli C."/>
            <person name="Moliner C."/>
            <person name="Robert C."/>
            <person name="Raoult D."/>
            <person name="Fournier P.E."/>
            <person name="Greub G."/>
        </authorList>
    </citation>
    <scope>NUCLEOTIDE SEQUENCE [LARGE SCALE GENOMIC DNA]</scope>
    <source>
        <strain evidence="1 2">LLAP12</strain>
    </source>
</reference>
<dbReference type="HOGENOM" id="CLU_3169667_0_0_6"/>
<proteinExistence type="predicted"/>
<keyword evidence="2" id="KW-1185">Reference proteome</keyword>
<dbReference type="Proteomes" id="UP000002770">
    <property type="component" value="Unassembled WGS sequence"/>
</dbReference>
<organism evidence="1 2">
    <name type="scientific">Legionella drancourtii LLAP12</name>
    <dbReference type="NCBI Taxonomy" id="658187"/>
    <lineage>
        <taxon>Bacteria</taxon>
        <taxon>Pseudomonadati</taxon>
        <taxon>Pseudomonadota</taxon>
        <taxon>Gammaproteobacteria</taxon>
        <taxon>Legionellales</taxon>
        <taxon>Legionellaceae</taxon>
        <taxon>Legionella</taxon>
    </lineage>
</organism>